<dbReference type="Proteomes" id="UP000243524">
    <property type="component" value="Unassembled WGS sequence"/>
</dbReference>
<protein>
    <submittedName>
        <fullName evidence="2">Epimerase</fullName>
    </submittedName>
</protein>
<dbReference type="RefSeq" id="WP_101331452.1">
    <property type="nucleotide sequence ID" value="NZ_PJNH01000002.1"/>
</dbReference>
<feature type="domain" description="NAD-dependent epimerase/dehydratase" evidence="1">
    <location>
        <begin position="3"/>
        <end position="193"/>
    </location>
</feature>
<name>A0A2I0QU63_9BACI</name>
<reference evidence="2 3" key="1">
    <citation type="submission" date="2017-06" db="EMBL/GenBank/DDBJ databases">
        <title>the draft geome sequence of Illustriluteabacillus marina B3227.</title>
        <authorList>
            <person name="He R.-H."/>
            <person name="Du Z.-J."/>
        </authorList>
    </citation>
    <scope>NUCLEOTIDE SEQUENCE [LARGE SCALE GENOMIC DNA]</scope>
    <source>
        <strain evidence="2 3">B3227</strain>
    </source>
</reference>
<dbReference type="PANTHER" id="PTHR43245">
    <property type="entry name" value="BIFUNCTIONAL POLYMYXIN RESISTANCE PROTEIN ARNA"/>
    <property type="match status" value="1"/>
</dbReference>
<dbReference type="Pfam" id="PF01370">
    <property type="entry name" value="Epimerase"/>
    <property type="match status" value="1"/>
</dbReference>
<sequence>MNILITGAIGYIGSQLVQQLIERNRSMDEPHTIVATDIRDEPNFALEDHIFYEKMDVRSPEIAELMKKYTIDTVVHLATIVTPGKKSNREFEYSVDVGGTENVLKACVESDVNRIVVTSSGAAYGYHADNPEWIDETHPVRGNEEFAYSHHKRLVEELLEDYRHEQPELEQVIFRIGTILGENVNNQITSLFEKKRLLGISGSNSPFVFIWDQDVVACIIRGIEGKTTGIFNVAGDGALTIDQMGEILNKRVIRIPAGVIAGALFFLKRLGLTQYGEEQVNFLRYRPVLDNTRLKEDFGFEPTYMSEEVFRRYIAKNL</sequence>
<dbReference type="InterPro" id="IPR001509">
    <property type="entry name" value="Epimerase_deHydtase"/>
</dbReference>
<dbReference type="AlphaFoldDB" id="A0A2I0QU63"/>
<comment type="caution">
    <text evidence="2">The sequence shown here is derived from an EMBL/GenBank/DDBJ whole genome shotgun (WGS) entry which is preliminary data.</text>
</comment>
<dbReference type="SUPFAM" id="SSF51735">
    <property type="entry name" value="NAD(P)-binding Rossmann-fold domains"/>
    <property type="match status" value="1"/>
</dbReference>
<evidence type="ECO:0000313" key="2">
    <source>
        <dbReference type="EMBL" id="PKR77844.1"/>
    </source>
</evidence>
<evidence type="ECO:0000259" key="1">
    <source>
        <dbReference type="Pfam" id="PF01370"/>
    </source>
</evidence>
<proteinExistence type="predicted"/>
<organism evidence="2 3">
    <name type="scientific">Halalkalibacillus sediminis</name>
    <dbReference type="NCBI Taxonomy" id="2018042"/>
    <lineage>
        <taxon>Bacteria</taxon>
        <taxon>Bacillati</taxon>
        <taxon>Bacillota</taxon>
        <taxon>Bacilli</taxon>
        <taxon>Bacillales</taxon>
        <taxon>Bacillaceae</taxon>
        <taxon>Halalkalibacillus</taxon>
    </lineage>
</organism>
<dbReference type="OrthoDB" id="9807212at2"/>
<dbReference type="Gene3D" id="3.40.50.720">
    <property type="entry name" value="NAD(P)-binding Rossmann-like Domain"/>
    <property type="match status" value="1"/>
</dbReference>
<evidence type="ECO:0000313" key="3">
    <source>
        <dbReference type="Proteomes" id="UP000243524"/>
    </source>
</evidence>
<accession>A0A2I0QU63</accession>
<keyword evidence="3" id="KW-1185">Reference proteome</keyword>
<dbReference type="InterPro" id="IPR050177">
    <property type="entry name" value="Lipid_A_modif_metabolic_enz"/>
</dbReference>
<dbReference type="CDD" id="cd05240">
    <property type="entry name" value="UDP_G4E_3_SDR_e"/>
    <property type="match status" value="1"/>
</dbReference>
<dbReference type="InterPro" id="IPR036291">
    <property type="entry name" value="NAD(P)-bd_dom_sf"/>
</dbReference>
<gene>
    <name evidence="2" type="ORF">CEY16_07905</name>
</gene>
<dbReference type="EMBL" id="PJNH01000002">
    <property type="protein sequence ID" value="PKR77844.1"/>
    <property type="molecule type" value="Genomic_DNA"/>
</dbReference>